<feature type="compositionally biased region" description="Low complexity" evidence="1">
    <location>
        <begin position="395"/>
        <end position="407"/>
    </location>
</feature>
<sequence>MASPIDLDASSEVSQAKDGGLKRSGTQSSVTTLILGQSAVEKQITARALAPQPKAPSPARPAPTLPDPTDMHDSQFTELGPSASEIGTTPMVSEEELRRRKRLEAAMAREREARLEREQLLKEQEDAEREQLLKEQEAEHKRARLEAALNAPPSQKKAIASPAPEAPAGVDDENLDGEECEEEELVIDPPVDPGPSVEPARSAPRPPALVPAPLPPSRPEDNPGAVEKPEKVNSSTHKKEWMHLDRLDRNIVLRKFLESGRNAEACEASVQLSRDEIDKVKKGMVQMTLQDMIDAKFSQQKIESIIRRGHAECDPDAPDDAESVLFWCNKKGEVTNVAQVTKTQKLKVQGRPSEAFANEMASQSVTPAAVLALGLGDASASKVTADALLKASRELASGSSGASAGASKGSGGGSRAKALPKKKGTAKVIPQQKMTPNEMKTETRNQLKRELNANNMVLLDLPTGHDLRKNLETTQSQYQQILEKLLSTSDPGEISDFHAQASTLVDAARLKAQARAVASELRKTES</sequence>
<feature type="region of interest" description="Disordered" evidence="1">
    <location>
        <begin position="121"/>
        <end position="239"/>
    </location>
</feature>
<evidence type="ECO:0000313" key="3">
    <source>
        <dbReference type="Proteomes" id="UP001642484"/>
    </source>
</evidence>
<dbReference type="Proteomes" id="UP001642484">
    <property type="component" value="Unassembled WGS sequence"/>
</dbReference>
<feature type="region of interest" description="Disordered" evidence="1">
    <location>
        <begin position="395"/>
        <end position="428"/>
    </location>
</feature>
<feature type="compositionally biased region" description="Basic and acidic residues" evidence="1">
    <location>
        <begin position="121"/>
        <end position="140"/>
    </location>
</feature>
<feature type="compositionally biased region" description="Basic and acidic residues" evidence="1">
    <location>
        <begin position="227"/>
        <end position="239"/>
    </location>
</feature>
<feature type="compositionally biased region" description="Pro residues" evidence="1">
    <location>
        <begin position="204"/>
        <end position="217"/>
    </location>
</feature>
<reference evidence="2 3" key="1">
    <citation type="submission" date="2024-02" db="EMBL/GenBank/DDBJ databases">
        <authorList>
            <person name="Chen Y."/>
            <person name="Shah S."/>
            <person name="Dougan E. K."/>
            <person name="Thang M."/>
            <person name="Chan C."/>
        </authorList>
    </citation>
    <scope>NUCLEOTIDE SEQUENCE [LARGE SCALE GENOMIC DNA]</scope>
</reference>
<keyword evidence="3" id="KW-1185">Reference proteome</keyword>
<accession>A0ABP0MXR2</accession>
<feature type="region of interest" description="Disordered" evidence="1">
    <location>
        <begin position="44"/>
        <end position="99"/>
    </location>
</feature>
<evidence type="ECO:0000313" key="2">
    <source>
        <dbReference type="EMBL" id="CAK9056159.1"/>
    </source>
</evidence>
<gene>
    <name evidence="2" type="ORF">CCMP2556_LOCUS27862</name>
</gene>
<feature type="compositionally biased region" description="Pro residues" evidence="1">
    <location>
        <begin position="53"/>
        <end position="66"/>
    </location>
</feature>
<organism evidence="2 3">
    <name type="scientific">Durusdinium trenchii</name>
    <dbReference type="NCBI Taxonomy" id="1381693"/>
    <lineage>
        <taxon>Eukaryota</taxon>
        <taxon>Sar</taxon>
        <taxon>Alveolata</taxon>
        <taxon>Dinophyceae</taxon>
        <taxon>Suessiales</taxon>
        <taxon>Symbiodiniaceae</taxon>
        <taxon>Durusdinium</taxon>
    </lineage>
</organism>
<evidence type="ECO:0000256" key="1">
    <source>
        <dbReference type="SAM" id="MobiDB-lite"/>
    </source>
</evidence>
<proteinExistence type="predicted"/>
<feature type="region of interest" description="Disordered" evidence="1">
    <location>
        <begin position="1"/>
        <end position="30"/>
    </location>
</feature>
<dbReference type="EMBL" id="CAXAMN010020458">
    <property type="protein sequence ID" value="CAK9056159.1"/>
    <property type="molecule type" value="Genomic_DNA"/>
</dbReference>
<name>A0ABP0MXR2_9DINO</name>
<protein>
    <submittedName>
        <fullName evidence="2">Uncharacterized protein</fullName>
    </submittedName>
</protein>
<comment type="caution">
    <text evidence="2">The sequence shown here is derived from an EMBL/GenBank/DDBJ whole genome shotgun (WGS) entry which is preliminary data.</text>
</comment>
<feature type="compositionally biased region" description="Acidic residues" evidence="1">
    <location>
        <begin position="170"/>
        <end position="186"/>
    </location>
</feature>